<feature type="region of interest" description="Disordered" evidence="1">
    <location>
        <begin position="42"/>
        <end position="115"/>
    </location>
</feature>
<sequence length="115" mass="12574">MPREHCLGRALHLRGVPLEIGARATPMLGRIAGQLHSVDRKHLASDEPLPITHREHGRKDRRDLVPQSADKVRDGGEVRARVATQGNEGHLLLAGARDRPTTDDPAGVGEEHDPQ</sequence>
<protein>
    <submittedName>
        <fullName evidence="2">Unannotated protein</fullName>
    </submittedName>
</protein>
<organism evidence="2">
    <name type="scientific">freshwater metagenome</name>
    <dbReference type="NCBI Taxonomy" id="449393"/>
    <lineage>
        <taxon>unclassified sequences</taxon>
        <taxon>metagenomes</taxon>
        <taxon>ecological metagenomes</taxon>
    </lineage>
</organism>
<dbReference type="AlphaFoldDB" id="A0A6J6C626"/>
<gene>
    <name evidence="2" type="ORF">UFOPK1440_00824</name>
</gene>
<feature type="compositionally biased region" description="Basic and acidic residues" evidence="1">
    <location>
        <begin position="52"/>
        <end position="80"/>
    </location>
</feature>
<accession>A0A6J6C626</accession>
<dbReference type="EMBL" id="CAEZSP010000043">
    <property type="protein sequence ID" value="CAB4546514.1"/>
    <property type="molecule type" value="Genomic_DNA"/>
</dbReference>
<name>A0A6J6C626_9ZZZZ</name>
<evidence type="ECO:0000313" key="2">
    <source>
        <dbReference type="EMBL" id="CAB4546514.1"/>
    </source>
</evidence>
<proteinExistence type="predicted"/>
<reference evidence="2" key="1">
    <citation type="submission" date="2020-05" db="EMBL/GenBank/DDBJ databases">
        <authorList>
            <person name="Chiriac C."/>
            <person name="Salcher M."/>
            <person name="Ghai R."/>
            <person name="Kavagutti S V."/>
        </authorList>
    </citation>
    <scope>NUCLEOTIDE SEQUENCE</scope>
</reference>
<evidence type="ECO:0000256" key="1">
    <source>
        <dbReference type="SAM" id="MobiDB-lite"/>
    </source>
</evidence>